<evidence type="ECO:0000256" key="4">
    <source>
        <dbReference type="ARBA" id="ARBA00023242"/>
    </source>
</evidence>
<keyword evidence="1" id="KW-0479">Metal-binding</keyword>
<feature type="region of interest" description="Disordered" evidence="5">
    <location>
        <begin position="144"/>
        <end position="169"/>
    </location>
</feature>
<dbReference type="InterPro" id="IPR036864">
    <property type="entry name" value="Zn2-C6_fun-type_DNA-bd_sf"/>
</dbReference>
<feature type="compositionally biased region" description="Polar residues" evidence="5">
    <location>
        <begin position="99"/>
        <end position="110"/>
    </location>
</feature>
<evidence type="ECO:0000313" key="7">
    <source>
        <dbReference type="EMBL" id="KAK4442518.1"/>
    </source>
</evidence>
<name>A0AAV9G0I1_9PEZI</name>
<keyword evidence="2" id="KW-0805">Transcription regulation</keyword>
<dbReference type="SUPFAM" id="SSF57701">
    <property type="entry name" value="Zn2/Cys6 DNA-binding domain"/>
    <property type="match status" value="1"/>
</dbReference>
<sequence>MGDHASDARRRKVRKGTHSCWECRRRKIRCQFGPGDDVVCLPCQARGSTCRSQEFVDDARPQQPDKRLAQRLGRLEDLMTKLVDRMVPDAAAKARPRTQRVSLSPSTGRSQGEDDDNGNAGYRDRLDALEASMTEESPVGLLLGLRQGAPPSAQPLSIPTPESSSAATYVTPRSLHDADLSSGIDSTRRTLHALFPAPSDIFALTSASAAPYFLISLFCSFRDIIEGKAENSDMVSVIPPVESHPAVLAKRLLQIIICLQQLPPGFDLQMMEMKTSGEEVMANVIAAVSRLVTSNDEFLSTSEGLQCLVLQGYWHANAGNLRKAWMSHRKALSLAQLMGLDRGCARTLKSVDPTVPDRQKPTPYGLWCRINICDRFSSLLLGLPVGSTDNHYASDEATKRDTDMERMEKSQSVIAARIVQRNANKTGEAYAMTQAINRDLKALAAKMDDEWWQEPLLDPFEGKEHNLGLMYRLFRQVQHYDLMVLLHLPYMLRNPAERVYNDSKATCVDSSRAVLQRFVSFRTLYNSAWSCRHIDYSALVSAMTLLLSYLRQDKSQPIPPCAERASDRKLVEVVRARMQHIAVVNRDKLSEESANIVGQMMSILNSIDQSTTNGLSESSTEALRCLHFDIPYFGTVDIHPTLSTAVKGACDANVDDQSHSSNLQDFNTVDFQQLQPAMANLSTTTSSGLTPTFAQDPIQLDFGTVDPALLPTDMSMAGMFMQFDFQPRDGVLELPLTADANDWVFQGVDTTYWSLLNEGSLMPQG</sequence>
<dbReference type="PROSITE" id="PS00463">
    <property type="entry name" value="ZN2_CY6_FUNGAL_1"/>
    <property type="match status" value="1"/>
</dbReference>
<evidence type="ECO:0000256" key="1">
    <source>
        <dbReference type="ARBA" id="ARBA00022723"/>
    </source>
</evidence>
<evidence type="ECO:0000256" key="2">
    <source>
        <dbReference type="ARBA" id="ARBA00023015"/>
    </source>
</evidence>
<dbReference type="Gene3D" id="4.10.240.10">
    <property type="entry name" value="Zn(2)-C6 fungal-type DNA-binding domain"/>
    <property type="match status" value="1"/>
</dbReference>
<feature type="domain" description="Zn(2)-C6 fungal-type" evidence="6">
    <location>
        <begin position="19"/>
        <end position="50"/>
    </location>
</feature>
<dbReference type="SMART" id="SM00906">
    <property type="entry name" value="Fungal_trans"/>
    <property type="match status" value="1"/>
</dbReference>
<dbReference type="Pfam" id="PF00172">
    <property type="entry name" value="Zn_clus"/>
    <property type="match status" value="1"/>
</dbReference>
<dbReference type="Pfam" id="PF04082">
    <property type="entry name" value="Fungal_trans"/>
    <property type="match status" value="1"/>
</dbReference>
<gene>
    <name evidence="7" type="ORF">QBC34DRAFT_24550</name>
</gene>
<dbReference type="InterPro" id="IPR007219">
    <property type="entry name" value="XnlR_reg_dom"/>
</dbReference>
<dbReference type="InterPro" id="IPR001138">
    <property type="entry name" value="Zn2Cys6_DnaBD"/>
</dbReference>
<evidence type="ECO:0000313" key="8">
    <source>
        <dbReference type="Proteomes" id="UP001321760"/>
    </source>
</evidence>
<proteinExistence type="predicted"/>
<dbReference type="Proteomes" id="UP001321760">
    <property type="component" value="Unassembled WGS sequence"/>
</dbReference>
<dbReference type="GO" id="GO:0000981">
    <property type="term" value="F:DNA-binding transcription factor activity, RNA polymerase II-specific"/>
    <property type="evidence" value="ECO:0007669"/>
    <property type="project" value="InterPro"/>
</dbReference>
<accession>A0AAV9G0I1</accession>
<dbReference type="SMART" id="SM00066">
    <property type="entry name" value="GAL4"/>
    <property type="match status" value="1"/>
</dbReference>
<dbReference type="EMBL" id="MU866014">
    <property type="protein sequence ID" value="KAK4442518.1"/>
    <property type="molecule type" value="Genomic_DNA"/>
</dbReference>
<organism evidence="7 8">
    <name type="scientific">Podospora aff. communis PSN243</name>
    <dbReference type="NCBI Taxonomy" id="3040156"/>
    <lineage>
        <taxon>Eukaryota</taxon>
        <taxon>Fungi</taxon>
        <taxon>Dikarya</taxon>
        <taxon>Ascomycota</taxon>
        <taxon>Pezizomycotina</taxon>
        <taxon>Sordariomycetes</taxon>
        <taxon>Sordariomycetidae</taxon>
        <taxon>Sordariales</taxon>
        <taxon>Podosporaceae</taxon>
        <taxon>Podospora</taxon>
    </lineage>
</organism>
<dbReference type="GO" id="GO:0003677">
    <property type="term" value="F:DNA binding"/>
    <property type="evidence" value="ECO:0007669"/>
    <property type="project" value="InterPro"/>
</dbReference>
<comment type="caution">
    <text evidence="7">The sequence shown here is derived from an EMBL/GenBank/DDBJ whole genome shotgun (WGS) entry which is preliminary data.</text>
</comment>
<dbReference type="PANTHER" id="PTHR47840">
    <property type="entry name" value="ZN(II)2CYS6 TRANSCRIPTION FACTOR (EUROFUNG)-RELATED"/>
    <property type="match status" value="1"/>
</dbReference>
<evidence type="ECO:0000259" key="6">
    <source>
        <dbReference type="PROSITE" id="PS00463"/>
    </source>
</evidence>
<dbReference type="PANTHER" id="PTHR47840:SF1">
    <property type="entry name" value="ZN(II)2CYS6 TRANSCRIPTION FACTOR (EUROFUNG)"/>
    <property type="match status" value="1"/>
</dbReference>
<keyword evidence="4" id="KW-0539">Nucleus</keyword>
<dbReference type="GO" id="GO:0006351">
    <property type="term" value="P:DNA-templated transcription"/>
    <property type="evidence" value="ECO:0007669"/>
    <property type="project" value="InterPro"/>
</dbReference>
<feature type="region of interest" description="Disordered" evidence="5">
    <location>
        <begin position="89"/>
        <end position="122"/>
    </location>
</feature>
<dbReference type="AlphaFoldDB" id="A0AAV9G0I1"/>
<feature type="compositionally biased region" description="Polar residues" evidence="5">
    <location>
        <begin position="154"/>
        <end position="168"/>
    </location>
</feature>
<reference evidence="7" key="1">
    <citation type="journal article" date="2023" name="Mol. Phylogenet. Evol.">
        <title>Genome-scale phylogeny and comparative genomics of the fungal order Sordariales.</title>
        <authorList>
            <person name="Hensen N."/>
            <person name="Bonometti L."/>
            <person name="Westerberg I."/>
            <person name="Brannstrom I.O."/>
            <person name="Guillou S."/>
            <person name="Cros-Aarteil S."/>
            <person name="Calhoun S."/>
            <person name="Haridas S."/>
            <person name="Kuo A."/>
            <person name="Mondo S."/>
            <person name="Pangilinan J."/>
            <person name="Riley R."/>
            <person name="LaButti K."/>
            <person name="Andreopoulos B."/>
            <person name="Lipzen A."/>
            <person name="Chen C."/>
            <person name="Yan M."/>
            <person name="Daum C."/>
            <person name="Ng V."/>
            <person name="Clum A."/>
            <person name="Steindorff A."/>
            <person name="Ohm R.A."/>
            <person name="Martin F."/>
            <person name="Silar P."/>
            <person name="Natvig D.O."/>
            <person name="Lalanne C."/>
            <person name="Gautier V."/>
            <person name="Ament-Velasquez S.L."/>
            <person name="Kruys A."/>
            <person name="Hutchinson M.I."/>
            <person name="Powell A.J."/>
            <person name="Barry K."/>
            <person name="Miller A.N."/>
            <person name="Grigoriev I.V."/>
            <person name="Debuchy R."/>
            <person name="Gladieux P."/>
            <person name="Hiltunen Thoren M."/>
            <person name="Johannesson H."/>
        </authorList>
    </citation>
    <scope>NUCLEOTIDE SEQUENCE</scope>
    <source>
        <strain evidence="7">PSN243</strain>
    </source>
</reference>
<evidence type="ECO:0000256" key="5">
    <source>
        <dbReference type="SAM" id="MobiDB-lite"/>
    </source>
</evidence>
<dbReference type="GO" id="GO:0008270">
    <property type="term" value="F:zinc ion binding"/>
    <property type="evidence" value="ECO:0007669"/>
    <property type="project" value="InterPro"/>
</dbReference>
<evidence type="ECO:0000256" key="3">
    <source>
        <dbReference type="ARBA" id="ARBA00023163"/>
    </source>
</evidence>
<reference evidence="7" key="2">
    <citation type="submission" date="2023-05" db="EMBL/GenBank/DDBJ databases">
        <authorList>
            <consortium name="Lawrence Berkeley National Laboratory"/>
            <person name="Steindorff A."/>
            <person name="Hensen N."/>
            <person name="Bonometti L."/>
            <person name="Westerberg I."/>
            <person name="Brannstrom I.O."/>
            <person name="Guillou S."/>
            <person name="Cros-Aarteil S."/>
            <person name="Calhoun S."/>
            <person name="Haridas S."/>
            <person name="Kuo A."/>
            <person name="Mondo S."/>
            <person name="Pangilinan J."/>
            <person name="Riley R."/>
            <person name="Labutti K."/>
            <person name="Andreopoulos B."/>
            <person name="Lipzen A."/>
            <person name="Chen C."/>
            <person name="Yanf M."/>
            <person name="Daum C."/>
            <person name="Ng V."/>
            <person name="Clum A."/>
            <person name="Ohm R."/>
            <person name="Martin F."/>
            <person name="Silar P."/>
            <person name="Natvig D."/>
            <person name="Lalanne C."/>
            <person name="Gautier V."/>
            <person name="Ament-Velasquez S.L."/>
            <person name="Kruys A."/>
            <person name="Hutchinson M.I."/>
            <person name="Powell A.J."/>
            <person name="Barry K."/>
            <person name="Miller A.N."/>
            <person name="Grigoriev I.V."/>
            <person name="Debuchy R."/>
            <person name="Gladieux P."/>
            <person name="Thoren M.H."/>
            <person name="Johannesson H."/>
        </authorList>
    </citation>
    <scope>NUCLEOTIDE SEQUENCE</scope>
    <source>
        <strain evidence="7">PSN243</strain>
    </source>
</reference>
<keyword evidence="8" id="KW-1185">Reference proteome</keyword>
<dbReference type="CDD" id="cd00067">
    <property type="entry name" value="GAL4"/>
    <property type="match status" value="1"/>
</dbReference>
<protein>
    <submittedName>
        <fullName evidence="7">Transcription factor sdnS</fullName>
    </submittedName>
</protein>
<keyword evidence="3" id="KW-0804">Transcription</keyword>
<dbReference type="CDD" id="cd12148">
    <property type="entry name" value="fungal_TF_MHR"/>
    <property type="match status" value="1"/>
</dbReference>